<organism evidence="1">
    <name type="scientific">viral metagenome</name>
    <dbReference type="NCBI Taxonomy" id="1070528"/>
    <lineage>
        <taxon>unclassified sequences</taxon>
        <taxon>metagenomes</taxon>
        <taxon>organismal metagenomes</taxon>
    </lineage>
</organism>
<proteinExistence type="predicted"/>
<accession>A0A6C0C0K6</accession>
<name>A0A6C0C0K6_9ZZZZ</name>
<reference evidence="1" key="1">
    <citation type="journal article" date="2020" name="Nature">
        <title>Giant virus diversity and host interactions through global metagenomics.</title>
        <authorList>
            <person name="Schulz F."/>
            <person name="Roux S."/>
            <person name="Paez-Espino D."/>
            <person name="Jungbluth S."/>
            <person name="Walsh D.A."/>
            <person name="Denef V.J."/>
            <person name="McMahon K.D."/>
            <person name="Konstantinidis K.T."/>
            <person name="Eloe-Fadrosh E.A."/>
            <person name="Kyrpides N.C."/>
            <person name="Woyke T."/>
        </authorList>
    </citation>
    <scope>NUCLEOTIDE SEQUENCE</scope>
    <source>
        <strain evidence="1">GVMAG-M-3300020169-51</strain>
    </source>
</reference>
<dbReference type="AlphaFoldDB" id="A0A6C0C0K6"/>
<sequence>MENNLSLENLNIDTDKLTKMIFIFNALENGWTIKKRDKNYLFRKKHEGKKEIFSSKFLPRFLEKNFDLNNFIFVEE</sequence>
<evidence type="ECO:0000313" key="1">
    <source>
        <dbReference type="EMBL" id="QHS97168.1"/>
    </source>
</evidence>
<dbReference type="EMBL" id="MN739291">
    <property type="protein sequence ID" value="QHS97168.1"/>
    <property type="molecule type" value="Genomic_DNA"/>
</dbReference>
<protein>
    <submittedName>
        <fullName evidence="1">Uncharacterized protein</fullName>
    </submittedName>
</protein>